<proteinExistence type="predicted"/>
<dbReference type="EMBL" id="AWWV01010931">
    <property type="protein sequence ID" value="OMO75907.1"/>
    <property type="molecule type" value="Genomic_DNA"/>
</dbReference>
<organism evidence="1 2">
    <name type="scientific">Corchorus capsularis</name>
    <name type="common">Jute</name>
    <dbReference type="NCBI Taxonomy" id="210143"/>
    <lineage>
        <taxon>Eukaryota</taxon>
        <taxon>Viridiplantae</taxon>
        <taxon>Streptophyta</taxon>
        <taxon>Embryophyta</taxon>
        <taxon>Tracheophyta</taxon>
        <taxon>Spermatophyta</taxon>
        <taxon>Magnoliopsida</taxon>
        <taxon>eudicotyledons</taxon>
        <taxon>Gunneridae</taxon>
        <taxon>Pentapetalae</taxon>
        <taxon>rosids</taxon>
        <taxon>malvids</taxon>
        <taxon>Malvales</taxon>
        <taxon>Malvaceae</taxon>
        <taxon>Grewioideae</taxon>
        <taxon>Apeibeae</taxon>
        <taxon>Corchorus</taxon>
    </lineage>
</organism>
<protein>
    <submittedName>
        <fullName evidence="1">Uncharacterized protein</fullName>
    </submittedName>
</protein>
<keyword evidence="2" id="KW-1185">Reference proteome</keyword>
<comment type="caution">
    <text evidence="1">The sequence shown here is derived from an EMBL/GenBank/DDBJ whole genome shotgun (WGS) entry which is preliminary data.</text>
</comment>
<accession>A0A1R3I014</accession>
<reference evidence="1 2" key="1">
    <citation type="submission" date="2013-09" db="EMBL/GenBank/DDBJ databases">
        <title>Corchorus capsularis genome sequencing.</title>
        <authorList>
            <person name="Alam M."/>
            <person name="Haque M.S."/>
            <person name="Islam M.S."/>
            <person name="Emdad E.M."/>
            <person name="Islam M.M."/>
            <person name="Ahmed B."/>
            <person name="Halim A."/>
            <person name="Hossen Q.M.M."/>
            <person name="Hossain M.Z."/>
            <person name="Ahmed R."/>
            <person name="Khan M.M."/>
            <person name="Islam R."/>
            <person name="Rashid M.M."/>
            <person name="Khan S.A."/>
            <person name="Rahman M.S."/>
            <person name="Alam M."/>
        </authorList>
    </citation>
    <scope>NUCLEOTIDE SEQUENCE [LARGE SCALE GENOMIC DNA]</scope>
    <source>
        <strain evidence="2">cv. CVL-1</strain>
        <tissue evidence="1">Whole seedling</tissue>
    </source>
</reference>
<dbReference type="AlphaFoldDB" id="A0A1R3I014"/>
<sequence length="37" mass="4833">MEANQDFNRRQYRCWEPNQDLNHKRYLSWKKQIRHSR</sequence>
<evidence type="ECO:0000313" key="2">
    <source>
        <dbReference type="Proteomes" id="UP000188268"/>
    </source>
</evidence>
<evidence type="ECO:0000313" key="1">
    <source>
        <dbReference type="EMBL" id="OMO75907.1"/>
    </source>
</evidence>
<dbReference type="Proteomes" id="UP000188268">
    <property type="component" value="Unassembled WGS sequence"/>
</dbReference>
<dbReference type="Gramene" id="OMO75907">
    <property type="protein sequence ID" value="OMO75907"/>
    <property type="gene ID" value="CCACVL1_15989"/>
</dbReference>
<gene>
    <name evidence="1" type="ORF">CCACVL1_15989</name>
</gene>
<name>A0A1R3I014_COCAP</name>